<sequence length="796" mass="85113">MNWPHQIGVLPRQADCFQYRAAVAQLEEAVSGGGTAVLCQVLAGMGGVGKTQLAAHHARQVWATGGVDLLVWTNATTRETVISAYAQAAAEILGSDPTDPEHAARSFLAWLEPKPGTTQRRWLVVLDDLADPAHLRGLWPPASPHGRTLVTSRRRDATLTGSGRKLVPVGLFTPDEAATYLTAALASHGRLEPPAELAALATDLGHLPLALSQAVAYLIDADMDCAAYRTLLTDRAASLTDALPDPSGLPDDQATTTAAAWALSIDRADRIPPIGLARPLLQLTAILAPNGIPAPVLVSPPALGYLTEHRTGATGPADTGVTGPADAGVTGPADAEEATAHDAERALRTLHRLSLLDHTPRNPHQAVRVHQLVQRATLDALTTRQRDRLAHAAADALREVWPEIERDTALAQALRANTEALTHHAEDALYQVDGAHPLLFRMGHSLLEADQLTAAITYWQHLRRASHEHLGPDHPDTLTAQVNIASCLGNAGDTTGAVSSCEEVLQQMLRVLGPEHPKTLRAKHNLAYWRGEAGDATGAETAFHQLLSDLLRVHGPHHSDTLAAKHNLAYWRGEAGDAVGAVAALDELLEDCLRVFGPDHTRTLAARANLADWQGETGGAAGAADAYTHLLRDCRRVLGPDHPRTLATQTNLASWRLTSGDLPGAEAALDQLLERCLRVLGPDHPDTLQTRHTLARCQGEAGSPEQAVTSFQEVLADRVRVLGADHPTTLRTRSDLAHWRGKAGDAVGAAADFDRLLTDRRRVLGTDHPATLTAEASLAHWRERAQGEDVPPSTDP</sequence>
<accession>A0ABU7NGD7</accession>
<dbReference type="EMBL" id="JAZBJP010000001">
    <property type="protein sequence ID" value="MEE4417933.1"/>
    <property type="molecule type" value="Genomic_DNA"/>
</dbReference>
<dbReference type="Gene3D" id="3.40.50.300">
    <property type="entry name" value="P-loop containing nucleotide triphosphate hydrolases"/>
    <property type="match status" value="1"/>
</dbReference>
<reference evidence="2 3" key="1">
    <citation type="submission" date="2023-12" db="EMBL/GenBank/DDBJ databases">
        <title>30 novel species of actinomycetes from the DSMZ collection.</title>
        <authorList>
            <person name="Nouioui I."/>
        </authorList>
    </citation>
    <scope>NUCLEOTIDE SEQUENCE [LARGE SCALE GENOMIC DNA]</scope>
    <source>
        <strain evidence="2 3">DSM 41528</strain>
    </source>
</reference>
<dbReference type="RefSeq" id="WP_330820319.1">
    <property type="nucleotide sequence ID" value="NZ_JAZBJP010000001.1"/>
</dbReference>
<dbReference type="Pfam" id="PF13374">
    <property type="entry name" value="TPR_10"/>
    <property type="match status" value="3"/>
</dbReference>
<keyword evidence="3" id="KW-1185">Reference proteome</keyword>
<evidence type="ECO:0000313" key="2">
    <source>
        <dbReference type="EMBL" id="MEE4417933.1"/>
    </source>
</evidence>
<dbReference type="InterPro" id="IPR027417">
    <property type="entry name" value="P-loop_NTPase"/>
</dbReference>
<dbReference type="Pfam" id="PF13424">
    <property type="entry name" value="TPR_12"/>
    <property type="match status" value="2"/>
</dbReference>
<dbReference type="SUPFAM" id="SSF52540">
    <property type="entry name" value="P-loop containing nucleoside triphosphate hydrolases"/>
    <property type="match status" value="1"/>
</dbReference>
<dbReference type="Proteomes" id="UP001307760">
    <property type="component" value="Unassembled WGS sequence"/>
</dbReference>
<dbReference type="InterPro" id="IPR011990">
    <property type="entry name" value="TPR-like_helical_dom_sf"/>
</dbReference>
<dbReference type="InterPro" id="IPR002182">
    <property type="entry name" value="NB-ARC"/>
</dbReference>
<dbReference type="NCBIfam" id="NF040586">
    <property type="entry name" value="FxSxx_TPR"/>
    <property type="match status" value="1"/>
</dbReference>
<protein>
    <submittedName>
        <fullName evidence="2">FxSxx-COOH system tetratricopeptide repeat protein</fullName>
    </submittedName>
</protein>
<dbReference type="SUPFAM" id="SSF48452">
    <property type="entry name" value="TPR-like"/>
    <property type="match status" value="3"/>
</dbReference>
<organism evidence="2 3">
    <name type="scientific">Streptomyces bugieae</name>
    <dbReference type="NCBI Taxonomy" id="3098223"/>
    <lineage>
        <taxon>Bacteria</taxon>
        <taxon>Bacillati</taxon>
        <taxon>Actinomycetota</taxon>
        <taxon>Actinomycetes</taxon>
        <taxon>Kitasatosporales</taxon>
        <taxon>Streptomycetaceae</taxon>
        <taxon>Streptomyces</taxon>
    </lineage>
</organism>
<proteinExistence type="predicted"/>
<feature type="domain" description="NB-ARC" evidence="1">
    <location>
        <begin position="41"/>
        <end position="181"/>
    </location>
</feature>
<dbReference type="Pfam" id="PF00931">
    <property type="entry name" value="NB-ARC"/>
    <property type="match status" value="1"/>
</dbReference>
<dbReference type="PANTHER" id="PTHR46082">
    <property type="entry name" value="ATP/GTP-BINDING PROTEIN-RELATED"/>
    <property type="match status" value="1"/>
</dbReference>
<dbReference type="PANTHER" id="PTHR46082:SF6">
    <property type="entry name" value="AAA+ ATPASE DOMAIN-CONTAINING PROTEIN-RELATED"/>
    <property type="match status" value="1"/>
</dbReference>
<comment type="caution">
    <text evidence="2">The sequence shown here is derived from an EMBL/GenBank/DDBJ whole genome shotgun (WGS) entry which is preliminary data.</text>
</comment>
<gene>
    <name evidence="2" type="primary">fxsT</name>
    <name evidence="2" type="ORF">V2J85_01020</name>
</gene>
<evidence type="ECO:0000259" key="1">
    <source>
        <dbReference type="Pfam" id="PF00931"/>
    </source>
</evidence>
<evidence type="ECO:0000313" key="3">
    <source>
        <dbReference type="Proteomes" id="UP001307760"/>
    </source>
</evidence>
<dbReference type="PRINTS" id="PR00364">
    <property type="entry name" value="DISEASERSIST"/>
</dbReference>
<dbReference type="InterPro" id="IPR053137">
    <property type="entry name" value="NLR-like"/>
</dbReference>
<name>A0ABU7NGD7_9ACTN</name>
<dbReference type="Gene3D" id="1.25.40.10">
    <property type="entry name" value="Tetratricopeptide repeat domain"/>
    <property type="match status" value="2"/>
</dbReference>